<feature type="compositionally biased region" description="Pro residues" evidence="1">
    <location>
        <begin position="11"/>
        <end position="22"/>
    </location>
</feature>
<proteinExistence type="predicted"/>
<keyword evidence="4" id="KW-1185">Reference proteome</keyword>
<evidence type="ECO:0000256" key="2">
    <source>
        <dbReference type="SAM" id="Phobius"/>
    </source>
</evidence>
<keyword evidence="2" id="KW-0812">Transmembrane</keyword>
<organism evidence="3 4">
    <name type="scientific">Cherax quadricarinatus</name>
    <name type="common">Australian red claw crayfish</name>
    <dbReference type="NCBI Taxonomy" id="27406"/>
    <lineage>
        <taxon>Eukaryota</taxon>
        <taxon>Metazoa</taxon>
        <taxon>Ecdysozoa</taxon>
        <taxon>Arthropoda</taxon>
        <taxon>Crustacea</taxon>
        <taxon>Multicrustacea</taxon>
        <taxon>Malacostraca</taxon>
        <taxon>Eumalacostraca</taxon>
        <taxon>Eucarida</taxon>
        <taxon>Decapoda</taxon>
        <taxon>Pleocyemata</taxon>
        <taxon>Astacidea</taxon>
        <taxon>Parastacoidea</taxon>
        <taxon>Parastacidae</taxon>
        <taxon>Cherax</taxon>
    </lineage>
</organism>
<gene>
    <name evidence="3" type="ORF">OTU49_002093</name>
</gene>
<accession>A0AAW0XRV5</accession>
<dbReference type="Proteomes" id="UP001445076">
    <property type="component" value="Unassembled WGS sequence"/>
</dbReference>
<keyword evidence="2" id="KW-1133">Transmembrane helix</keyword>
<feature type="region of interest" description="Disordered" evidence="1">
    <location>
        <begin position="1"/>
        <end position="25"/>
    </location>
</feature>
<feature type="transmembrane region" description="Helical" evidence="2">
    <location>
        <begin position="47"/>
        <end position="68"/>
    </location>
</feature>
<evidence type="ECO:0000313" key="4">
    <source>
        <dbReference type="Proteomes" id="UP001445076"/>
    </source>
</evidence>
<evidence type="ECO:0008006" key="5">
    <source>
        <dbReference type="Google" id="ProtNLM"/>
    </source>
</evidence>
<keyword evidence="2" id="KW-0472">Membrane</keyword>
<name>A0AAW0XRV5_CHEQU</name>
<sequence length="131" mass="14211">MTLHHSLSPSVHPPPPPPPPSHSPILSSSASVEAFSSRLPSIRNIKLLLLFSIVSLAHTFSALLHHSISTLESLKNLVPPHHYLPVSLCLSVYFSVYLSVSLFPSVFLPFCYICLLLPSISSSIISTTRGS</sequence>
<comment type="caution">
    <text evidence="3">The sequence shown here is derived from an EMBL/GenBank/DDBJ whole genome shotgun (WGS) entry which is preliminary data.</text>
</comment>
<protein>
    <recommendedName>
        <fullName evidence="5">Transmembrane protein</fullName>
    </recommendedName>
</protein>
<evidence type="ECO:0000313" key="3">
    <source>
        <dbReference type="EMBL" id="KAK8742073.1"/>
    </source>
</evidence>
<dbReference type="AlphaFoldDB" id="A0AAW0XRV5"/>
<reference evidence="3 4" key="1">
    <citation type="journal article" date="2024" name="BMC Genomics">
        <title>Genome assembly of redclaw crayfish (Cherax quadricarinatus) provides insights into its immune adaptation and hypoxia tolerance.</title>
        <authorList>
            <person name="Liu Z."/>
            <person name="Zheng J."/>
            <person name="Li H."/>
            <person name="Fang K."/>
            <person name="Wang S."/>
            <person name="He J."/>
            <person name="Zhou D."/>
            <person name="Weng S."/>
            <person name="Chi M."/>
            <person name="Gu Z."/>
            <person name="He J."/>
            <person name="Li F."/>
            <person name="Wang M."/>
        </authorList>
    </citation>
    <scope>NUCLEOTIDE SEQUENCE [LARGE SCALE GENOMIC DNA]</scope>
    <source>
        <strain evidence="3">ZL_2023a</strain>
    </source>
</reference>
<feature type="compositionally biased region" description="Low complexity" evidence="1">
    <location>
        <begin position="1"/>
        <end position="10"/>
    </location>
</feature>
<dbReference type="EMBL" id="JARKIK010000029">
    <property type="protein sequence ID" value="KAK8742073.1"/>
    <property type="molecule type" value="Genomic_DNA"/>
</dbReference>
<evidence type="ECO:0000256" key="1">
    <source>
        <dbReference type="SAM" id="MobiDB-lite"/>
    </source>
</evidence>
<feature type="transmembrane region" description="Helical" evidence="2">
    <location>
        <begin position="107"/>
        <end position="125"/>
    </location>
</feature>